<organism evidence="1 2">
    <name type="scientific">Caerostris darwini</name>
    <dbReference type="NCBI Taxonomy" id="1538125"/>
    <lineage>
        <taxon>Eukaryota</taxon>
        <taxon>Metazoa</taxon>
        <taxon>Ecdysozoa</taxon>
        <taxon>Arthropoda</taxon>
        <taxon>Chelicerata</taxon>
        <taxon>Arachnida</taxon>
        <taxon>Araneae</taxon>
        <taxon>Araneomorphae</taxon>
        <taxon>Entelegynae</taxon>
        <taxon>Araneoidea</taxon>
        <taxon>Araneidae</taxon>
        <taxon>Caerostris</taxon>
    </lineage>
</organism>
<gene>
    <name evidence="1" type="ORF">CDAR_487081</name>
</gene>
<accession>A0AAV4TBZ9</accession>
<evidence type="ECO:0000313" key="2">
    <source>
        <dbReference type="Proteomes" id="UP001054837"/>
    </source>
</evidence>
<keyword evidence="2" id="KW-1185">Reference proteome</keyword>
<comment type="caution">
    <text evidence="1">The sequence shown here is derived from an EMBL/GenBank/DDBJ whole genome shotgun (WGS) entry which is preliminary data.</text>
</comment>
<name>A0AAV4TBZ9_9ARAC</name>
<protein>
    <submittedName>
        <fullName evidence="1">Uncharacterized protein</fullName>
    </submittedName>
</protein>
<dbReference type="EMBL" id="BPLQ01009467">
    <property type="protein sequence ID" value="GIY44153.1"/>
    <property type="molecule type" value="Genomic_DNA"/>
</dbReference>
<dbReference type="Proteomes" id="UP001054837">
    <property type="component" value="Unassembled WGS sequence"/>
</dbReference>
<sequence>MRSHSAFPPQNHLSQGSICFGVEIWVIVRMYRLSLTNRGSQTLGHFGTTAGTSTEMISYLIFIAFLMSSQSGMATSWYMGNLLSSNSPTLNKKELSVTKTSVFCQNVLHRLEFQNELLYPPEQFRFDIIFSTW</sequence>
<evidence type="ECO:0000313" key="1">
    <source>
        <dbReference type="EMBL" id="GIY44153.1"/>
    </source>
</evidence>
<proteinExistence type="predicted"/>
<reference evidence="1 2" key="1">
    <citation type="submission" date="2021-06" db="EMBL/GenBank/DDBJ databases">
        <title>Caerostris darwini draft genome.</title>
        <authorList>
            <person name="Kono N."/>
            <person name="Arakawa K."/>
        </authorList>
    </citation>
    <scope>NUCLEOTIDE SEQUENCE [LARGE SCALE GENOMIC DNA]</scope>
</reference>
<dbReference type="AlphaFoldDB" id="A0AAV4TBZ9"/>